<proteinExistence type="predicted"/>
<protein>
    <submittedName>
        <fullName evidence="1">Uncharacterized protein</fullName>
    </submittedName>
</protein>
<evidence type="ECO:0000313" key="2">
    <source>
        <dbReference type="Proteomes" id="UP000291591"/>
    </source>
</evidence>
<dbReference type="EMBL" id="SHKL01000001">
    <property type="protein sequence ID" value="RZT84045.1"/>
    <property type="molecule type" value="Genomic_DNA"/>
</dbReference>
<accession>A0A4Q7UQV2</accession>
<organism evidence="1 2">
    <name type="scientific">Pseudonocardia sediminis</name>
    <dbReference type="NCBI Taxonomy" id="1397368"/>
    <lineage>
        <taxon>Bacteria</taxon>
        <taxon>Bacillati</taxon>
        <taxon>Actinomycetota</taxon>
        <taxon>Actinomycetes</taxon>
        <taxon>Pseudonocardiales</taxon>
        <taxon>Pseudonocardiaceae</taxon>
        <taxon>Pseudonocardia</taxon>
    </lineage>
</organism>
<keyword evidence="2" id="KW-1185">Reference proteome</keyword>
<gene>
    <name evidence="1" type="ORF">EV383_0879</name>
</gene>
<dbReference type="RefSeq" id="WP_165438233.1">
    <property type="nucleotide sequence ID" value="NZ_SHKL01000001.1"/>
</dbReference>
<name>A0A4Q7UQV2_PSEST</name>
<dbReference type="Proteomes" id="UP000291591">
    <property type="component" value="Unassembled WGS sequence"/>
</dbReference>
<sequence length="49" mass="5490">MGKVKKKCCRSKPKRCKNCPVVALRLQKIDSKGLSGKELTRAVKAARIY</sequence>
<reference evidence="1 2" key="1">
    <citation type="submission" date="2019-02" db="EMBL/GenBank/DDBJ databases">
        <title>Sequencing the genomes of 1000 actinobacteria strains.</title>
        <authorList>
            <person name="Klenk H.-P."/>
        </authorList>
    </citation>
    <scope>NUCLEOTIDE SEQUENCE [LARGE SCALE GENOMIC DNA]</scope>
    <source>
        <strain evidence="1 2">DSM 45779</strain>
    </source>
</reference>
<comment type="caution">
    <text evidence="1">The sequence shown here is derived from an EMBL/GenBank/DDBJ whole genome shotgun (WGS) entry which is preliminary data.</text>
</comment>
<dbReference type="AlphaFoldDB" id="A0A4Q7UQV2"/>
<evidence type="ECO:0000313" key="1">
    <source>
        <dbReference type="EMBL" id="RZT84045.1"/>
    </source>
</evidence>